<dbReference type="EMBL" id="BOSE01000007">
    <property type="protein sequence ID" value="GIP18103.1"/>
    <property type="molecule type" value="Genomic_DNA"/>
</dbReference>
<dbReference type="PANTHER" id="PTHR43592:SF15">
    <property type="entry name" value="CAAX AMINO TERMINAL PROTEASE FAMILY PROTEIN"/>
    <property type="match status" value="1"/>
</dbReference>
<dbReference type="GO" id="GO:0004175">
    <property type="term" value="F:endopeptidase activity"/>
    <property type="evidence" value="ECO:0007669"/>
    <property type="project" value="UniProtKB-ARBA"/>
</dbReference>
<accession>A0A919YQC4</accession>
<protein>
    <recommendedName>
        <fullName evidence="2">CAAX prenyl protease 2/Lysostaphin resistance protein A-like domain-containing protein</fullName>
    </recommendedName>
</protein>
<keyword evidence="1" id="KW-0472">Membrane</keyword>
<keyword evidence="4" id="KW-1185">Reference proteome</keyword>
<sequence>MYLALCISVLLTFSYKLVDVLIKKRLKGMEKHTVLVWAVLIIVVTPFFKAGYVFEMPTSYEKAIPIFGAVALVNIAAARFSGYNPKGKYNITNFIVTYPIIEEIIFRGLLLPNLKLVFTSVEVIQLFYMPVTVPVIISALLFAICHLQYYKLSAQCIRFIVIAFFGGIILGAITELTQSILFALVLHIIFNGFSVIFATRYKKIKQE</sequence>
<gene>
    <name evidence="3" type="ORF">J40TS1_37450</name>
</gene>
<dbReference type="InterPro" id="IPR003675">
    <property type="entry name" value="Rce1/LyrA-like_dom"/>
</dbReference>
<keyword evidence="1" id="KW-1133">Transmembrane helix</keyword>
<keyword evidence="1" id="KW-0812">Transmembrane</keyword>
<dbReference type="Pfam" id="PF02517">
    <property type="entry name" value="Rce1-like"/>
    <property type="match status" value="1"/>
</dbReference>
<name>A0A919YQC4_9BACL</name>
<evidence type="ECO:0000259" key="2">
    <source>
        <dbReference type="Pfam" id="PF02517"/>
    </source>
</evidence>
<feature type="transmembrane region" description="Helical" evidence="1">
    <location>
        <begin position="64"/>
        <end position="82"/>
    </location>
</feature>
<dbReference type="GO" id="GO:0080120">
    <property type="term" value="P:CAAX-box protein maturation"/>
    <property type="evidence" value="ECO:0007669"/>
    <property type="project" value="UniProtKB-ARBA"/>
</dbReference>
<feature type="domain" description="CAAX prenyl protease 2/Lysostaphin resistance protein A-like" evidence="2">
    <location>
        <begin position="93"/>
        <end position="192"/>
    </location>
</feature>
<dbReference type="Proteomes" id="UP000683139">
    <property type="component" value="Unassembled WGS sequence"/>
</dbReference>
<feature type="transmembrane region" description="Helical" evidence="1">
    <location>
        <begin position="123"/>
        <end position="144"/>
    </location>
</feature>
<proteinExistence type="predicted"/>
<feature type="transmembrane region" description="Helical" evidence="1">
    <location>
        <begin position="156"/>
        <end position="174"/>
    </location>
</feature>
<organism evidence="3 4">
    <name type="scientific">Paenibacillus montaniterrae</name>
    <dbReference type="NCBI Taxonomy" id="429341"/>
    <lineage>
        <taxon>Bacteria</taxon>
        <taxon>Bacillati</taxon>
        <taxon>Bacillota</taxon>
        <taxon>Bacilli</taxon>
        <taxon>Bacillales</taxon>
        <taxon>Paenibacillaceae</taxon>
        <taxon>Paenibacillus</taxon>
    </lineage>
</organism>
<evidence type="ECO:0000313" key="3">
    <source>
        <dbReference type="EMBL" id="GIP18103.1"/>
    </source>
</evidence>
<comment type="caution">
    <text evidence="3">The sequence shown here is derived from an EMBL/GenBank/DDBJ whole genome shotgun (WGS) entry which is preliminary data.</text>
</comment>
<reference evidence="3" key="1">
    <citation type="submission" date="2021-03" db="EMBL/GenBank/DDBJ databases">
        <title>Antimicrobial resistance genes in bacteria isolated from Japanese honey, and their potential for conferring macrolide and lincosamide resistance in the American foulbrood pathogen Paenibacillus larvae.</title>
        <authorList>
            <person name="Okamoto M."/>
            <person name="Kumagai M."/>
            <person name="Kanamori H."/>
            <person name="Takamatsu D."/>
        </authorList>
    </citation>
    <scope>NUCLEOTIDE SEQUENCE</scope>
    <source>
        <strain evidence="3">J40TS1</strain>
    </source>
</reference>
<evidence type="ECO:0000313" key="4">
    <source>
        <dbReference type="Proteomes" id="UP000683139"/>
    </source>
</evidence>
<dbReference type="AlphaFoldDB" id="A0A919YQC4"/>
<dbReference type="RefSeq" id="WP_213518110.1">
    <property type="nucleotide sequence ID" value="NZ_BOSE01000007.1"/>
</dbReference>
<feature type="transmembrane region" description="Helical" evidence="1">
    <location>
        <begin position="34"/>
        <end position="52"/>
    </location>
</feature>
<feature type="transmembrane region" description="Helical" evidence="1">
    <location>
        <begin position="180"/>
        <end position="199"/>
    </location>
</feature>
<dbReference type="PANTHER" id="PTHR43592">
    <property type="entry name" value="CAAX AMINO TERMINAL PROTEASE"/>
    <property type="match status" value="1"/>
</dbReference>
<evidence type="ECO:0000256" key="1">
    <source>
        <dbReference type="SAM" id="Phobius"/>
    </source>
</evidence>